<comment type="caution">
    <text evidence="2">The sequence shown here is derived from an EMBL/GenBank/DDBJ whole genome shotgun (WGS) entry which is preliminary data.</text>
</comment>
<reference evidence="2 3" key="1">
    <citation type="journal article" date="2017" name="Int. J. Parasitol.">
        <title>The genome of the protozoan parasite Cystoisospora suis and a reverse vaccinology approach to identify vaccine candidates.</title>
        <authorList>
            <person name="Palmieri N."/>
            <person name="Shrestha A."/>
            <person name="Ruttkowski B."/>
            <person name="Beck T."/>
            <person name="Vogl C."/>
            <person name="Tomley F."/>
            <person name="Blake D.P."/>
            <person name="Joachim A."/>
        </authorList>
    </citation>
    <scope>NUCLEOTIDE SEQUENCE [LARGE SCALE GENOMIC DNA]</scope>
    <source>
        <strain evidence="2 3">Wien I</strain>
    </source>
</reference>
<feature type="region of interest" description="Disordered" evidence="1">
    <location>
        <begin position="28"/>
        <end position="63"/>
    </location>
</feature>
<dbReference type="EMBL" id="MIGC01006541">
    <property type="protein sequence ID" value="PHJ16169.1"/>
    <property type="molecule type" value="Genomic_DNA"/>
</dbReference>
<organism evidence="2 3">
    <name type="scientific">Cystoisospora suis</name>
    <dbReference type="NCBI Taxonomy" id="483139"/>
    <lineage>
        <taxon>Eukaryota</taxon>
        <taxon>Sar</taxon>
        <taxon>Alveolata</taxon>
        <taxon>Apicomplexa</taxon>
        <taxon>Conoidasida</taxon>
        <taxon>Coccidia</taxon>
        <taxon>Eucoccidiorida</taxon>
        <taxon>Eimeriorina</taxon>
        <taxon>Sarcocystidae</taxon>
        <taxon>Cystoisospora</taxon>
    </lineage>
</organism>
<evidence type="ECO:0000313" key="2">
    <source>
        <dbReference type="EMBL" id="PHJ16169.1"/>
    </source>
</evidence>
<dbReference type="GeneID" id="94433336"/>
<dbReference type="RefSeq" id="XP_067917899.1">
    <property type="nucleotide sequence ID" value="XM_068070125.1"/>
</dbReference>
<accession>A0A2C6KGB8</accession>
<gene>
    <name evidence="2" type="ORF">CSUI_010018</name>
</gene>
<name>A0A2C6KGB8_9APIC</name>
<proteinExistence type="predicted"/>
<dbReference type="VEuPathDB" id="ToxoDB:CSUI_010018"/>
<protein>
    <submittedName>
        <fullName evidence="2">Bromodomain-containing protein</fullName>
    </submittedName>
</protein>
<dbReference type="OrthoDB" id="348375at2759"/>
<dbReference type="AlphaFoldDB" id="A0A2C6KGB8"/>
<dbReference type="Proteomes" id="UP000221165">
    <property type="component" value="Unassembled WGS sequence"/>
</dbReference>
<sequence>RGSGETEEEVGFTNVQACEVTSTARLLMRPGSGSSSNSILTTTTGPGGGSSSTRTTGLPQYTPVCEEGVSGEIREEVMGRHADFLGALDAQGPDESSEAA</sequence>
<evidence type="ECO:0000256" key="1">
    <source>
        <dbReference type="SAM" id="MobiDB-lite"/>
    </source>
</evidence>
<feature type="non-terminal residue" evidence="2">
    <location>
        <position position="100"/>
    </location>
</feature>
<keyword evidence="3" id="KW-1185">Reference proteome</keyword>
<evidence type="ECO:0000313" key="3">
    <source>
        <dbReference type="Proteomes" id="UP000221165"/>
    </source>
</evidence>
<feature type="non-terminal residue" evidence="2">
    <location>
        <position position="1"/>
    </location>
</feature>